<keyword evidence="4" id="KW-1185">Reference proteome</keyword>
<evidence type="ECO:0000313" key="4">
    <source>
        <dbReference type="Proteomes" id="UP001589647"/>
    </source>
</evidence>
<reference evidence="3 4" key="1">
    <citation type="submission" date="2024-09" db="EMBL/GenBank/DDBJ databases">
        <authorList>
            <person name="Sun Q."/>
            <person name="Mori K."/>
        </authorList>
    </citation>
    <scope>NUCLEOTIDE SEQUENCE [LARGE SCALE GENOMIC DNA]</scope>
    <source>
        <strain evidence="3 4">CCM 3426</strain>
    </source>
</reference>
<keyword evidence="2" id="KW-1133">Transmembrane helix</keyword>
<organism evidence="3 4">
    <name type="scientific">Nonomuraea spiralis</name>
    <dbReference type="NCBI Taxonomy" id="46182"/>
    <lineage>
        <taxon>Bacteria</taxon>
        <taxon>Bacillati</taxon>
        <taxon>Actinomycetota</taxon>
        <taxon>Actinomycetes</taxon>
        <taxon>Streptosporangiales</taxon>
        <taxon>Streptosporangiaceae</taxon>
        <taxon>Nonomuraea</taxon>
    </lineage>
</organism>
<keyword evidence="2" id="KW-0472">Membrane</keyword>
<evidence type="ECO:0000256" key="2">
    <source>
        <dbReference type="SAM" id="Phobius"/>
    </source>
</evidence>
<evidence type="ECO:0000313" key="3">
    <source>
        <dbReference type="EMBL" id="MFB9204783.1"/>
    </source>
</evidence>
<dbReference type="Proteomes" id="UP001589647">
    <property type="component" value="Unassembled WGS sequence"/>
</dbReference>
<dbReference type="NCBIfam" id="NF038083">
    <property type="entry name" value="CU044_5270_fam"/>
    <property type="match status" value="1"/>
</dbReference>
<feature type="transmembrane region" description="Helical" evidence="2">
    <location>
        <begin position="50"/>
        <end position="71"/>
    </location>
</feature>
<sequence length="385" mass="40887">MDEFGLLAKSLPDAPPPSSEVVDRARARLSAAQAQPSAVRGRAARRRATWGWTAAATVAVVTAVIALVAGLTPAPGPVITPPRGNDALLRLADDVARLPDRTGAYWHRPLLNSSLMRVTAGNTRFNVLRVSRVDLWQPRDPRDPVQAWVRLESVRPATPADERLWKAAGSPSSAQRVCTPGTPAKDCGKVRVGDKPSGCVYTRAVEPDGVFGDRRLGDLTLGALAALPTDVGALRERLRGIWRTDRQDESFEQFLSGSAALLEMPVSPAVRAAALRLLAGLPTTTTGGTVVDPLGRPGLAVAFVKSEGYSAEFGADDEVAERYTTILDPRTGAVLVSDAAIAAENAEGLTKGTYTYYAARASGAGWTDDRPTRPRGCKLSSRPIP</sequence>
<feature type="region of interest" description="Disordered" evidence="1">
    <location>
        <begin position="364"/>
        <end position="385"/>
    </location>
</feature>
<dbReference type="InterPro" id="IPR047789">
    <property type="entry name" value="CU044_5270-like"/>
</dbReference>
<evidence type="ECO:0000256" key="1">
    <source>
        <dbReference type="SAM" id="MobiDB-lite"/>
    </source>
</evidence>
<protein>
    <submittedName>
        <fullName evidence="3">CU044_5270 family protein</fullName>
    </submittedName>
</protein>
<keyword evidence="2" id="KW-0812">Transmembrane</keyword>
<name>A0ABV5IL36_9ACTN</name>
<dbReference type="EMBL" id="JBHMEI010000020">
    <property type="protein sequence ID" value="MFB9204783.1"/>
    <property type="molecule type" value="Genomic_DNA"/>
</dbReference>
<accession>A0ABV5IL36</accession>
<gene>
    <name evidence="3" type="ORF">ACFFV7_26560</name>
</gene>
<proteinExistence type="predicted"/>
<comment type="caution">
    <text evidence="3">The sequence shown here is derived from an EMBL/GenBank/DDBJ whole genome shotgun (WGS) entry which is preliminary data.</text>
</comment>
<dbReference type="RefSeq" id="WP_189650322.1">
    <property type="nucleotide sequence ID" value="NZ_BMRC01000013.1"/>
</dbReference>